<dbReference type="Gene3D" id="3.80.10.10">
    <property type="entry name" value="Ribonuclease Inhibitor"/>
    <property type="match status" value="1"/>
</dbReference>
<dbReference type="InterPro" id="IPR001810">
    <property type="entry name" value="F-box_dom"/>
</dbReference>
<dbReference type="Pfam" id="PF00646">
    <property type="entry name" value="F-box"/>
    <property type="match status" value="1"/>
</dbReference>
<dbReference type="PROSITE" id="PS50181">
    <property type="entry name" value="FBOX"/>
    <property type="match status" value="1"/>
</dbReference>
<proteinExistence type="predicted"/>
<dbReference type="InterPro" id="IPR055357">
    <property type="entry name" value="LRR_At1g61320_AtMIF1"/>
</dbReference>
<evidence type="ECO:0000313" key="3">
    <source>
        <dbReference type="Proteomes" id="UP000324897"/>
    </source>
</evidence>
<evidence type="ECO:0000313" key="2">
    <source>
        <dbReference type="EMBL" id="TVU15325.1"/>
    </source>
</evidence>
<dbReference type="OrthoDB" id="613853at2759"/>
<dbReference type="PANTHER" id="PTHR34145:SF57">
    <property type="entry name" value="F-BOX DOMAIN-CONTAINING PROTEIN"/>
    <property type="match status" value="1"/>
</dbReference>
<dbReference type="PANTHER" id="PTHR34145">
    <property type="entry name" value="OS02G0105600 PROTEIN"/>
    <property type="match status" value="1"/>
</dbReference>
<dbReference type="InterPro" id="IPR053772">
    <property type="entry name" value="At1g61320/At1g61330-like"/>
</dbReference>
<protein>
    <recommendedName>
        <fullName evidence="1">F-box domain-containing protein</fullName>
    </recommendedName>
</protein>
<dbReference type="SUPFAM" id="SSF81383">
    <property type="entry name" value="F-box domain"/>
    <property type="match status" value="1"/>
</dbReference>
<dbReference type="Proteomes" id="UP000324897">
    <property type="component" value="Unassembled WGS sequence"/>
</dbReference>
<gene>
    <name evidence="2" type="ORF">EJB05_38841</name>
</gene>
<accession>A0A5J9TVJ8</accession>
<dbReference type="SUPFAM" id="SSF52058">
    <property type="entry name" value="L domain-like"/>
    <property type="match status" value="1"/>
</dbReference>
<dbReference type="Gramene" id="TVU15325">
    <property type="protein sequence ID" value="TVU15325"/>
    <property type="gene ID" value="EJB05_38841"/>
</dbReference>
<dbReference type="InterPro" id="IPR032675">
    <property type="entry name" value="LRR_dom_sf"/>
</dbReference>
<reference evidence="2 3" key="1">
    <citation type="journal article" date="2019" name="Sci. Rep.">
        <title>A high-quality genome of Eragrostis curvula grass provides insights into Poaceae evolution and supports new strategies to enhance forage quality.</title>
        <authorList>
            <person name="Carballo J."/>
            <person name="Santos B.A.C.M."/>
            <person name="Zappacosta D."/>
            <person name="Garbus I."/>
            <person name="Selva J.P."/>
            <person name="Gallo C.A."/>
            <person name="Diaz A."/>
            <person name="Albertini E."/>
            <person name="Caccamo M."/>
            <person name="Echenique V."/>
        </authorList>
    </citation>
    <scope>NUCLEOTIDE SEQUENCE [LARGE SCALE GENOMIC DNA]</scope>
    <source>
        <strain evidence="3">cv. Victoria</strain>
        <tissue evidence="2">Leaf</tissue>
    </source>
</reference>
<dbReference type="AlphaFoldDB" id="A0A5J9TVJ8"/>
<evidence type="ECO:0000259" key="1">
    <source>
        <dbReference type="PROSITE" id="PS50181"/>
    </source>
</evidence>
<comment type="caution">
    <text evidence="2">The sequence shown here is derived from an EMBL/GenBank/DDBJ whole genome shotgun (WGS) entry which is preliminary data.</text>
</comment>
<feature type="non-terminal residue" evidence="2">
    <location>
        <position position="1"/>
    </location>
</feature>
<sequence>MHAGLGNLDWTLARSDSTARPRATRPFSTWNSALFHLELRQTRNRLIHRHEATHSRGKAADRARRQLAAVPTLGSLVPPTVLIQMKNNLTSQETRSGDACREAICESGRLSIRFEDLPLDSLYKIVSKLPSKEFARTRFLSSRWRWIWPACPRLTFDGVEVCKCDRADLHQHIGKFIHEVNAVLQKHRGIVVETLEVRFDFVDNLLVHHLDNWVHFAVSSRTKNLTLELKPEFCGDYKGRYVFPFKLLDNGCISRLQQLHLSCASLKPPSQFNGFPNLRKLCIQIVHVDRKDLEHVLSHCCNLEWLRIGRCHLNDELVVDVSLSHLRYLHIEHCRLTKIKFHAVNLVTFLYDDFIPIDLTRSSKLQNTYIKLDEAVFQHALTSLINGIPHIYLQLFMHILPEVVDEVLYSVSFLRATPFIEKLEVHFTGHRLWLADVGPYRKELGHSKYFYLKNLRVTGFKGARGQLEFLLHVVENAPALEVVTVNTNQEASKEFWPYEASCPPFEEAKRIAVTSLTIALPQNVNFSVI</sequence>
<name>A0A5J9TVJ8_9POAL</name>
<keyword evidence="3" id="KW-1185">Reference proteome</keyword>
<dbReference type="EMBL" id="RWGY01000031">
    <property type="protein sequence ID" value="TVU15325.1"/>
    <property type="molecule type" value="Genomic_DNA"/>
</dbReference>
<feature type="domain" description="F-box" evidence="1">
    <location>
        <begin position="111"/>
        <end position="159"/>
    </location>
</feature>
<organism evidence="2 3">
    <name type="scientific">Eragrostis curvula</name>
    <name type="common">weeping love grass</name>
    <dbReference type="NCBI Taxonomy" id="38414"/>
    <lineage>
        <taxon>Eukaryota</taxon>
        <taxon>Viridiplantae</taxon>
        <taxon>Streptophyta</taxon>
        <taxon>Embryophyta</taxon>
        <taxon>Tracheophyta</taxon>
        <taxon>Spermatophyta</taxon>
        <taxon>Magnoliopsida</taxon>
        <taxon>Liliopsida</taxon>
        <taxon>Poales</taxon>
        <taxon>Poaceae</taxon>
        <taxon>PACMAD clade</taxon>
        <taxon>Chloridoideae</taxon>
        <taxon>Eragrostideae</taxon>
        <taxon>Eragrostidinae</taxon>
        <taxon>Eragrostis</taxon>
    </lineage>
</organism>
<dbReference type="InterPro" id="IPR036047">
    <property type="entry name" value="F-box-like_dom_sf"/>
</dbReference>
<dbReference type="Pfam" id="PF23622">
    <property type="entry name" value="LRR_At1g61320_AtMIF1"/>
    <property type="match status" value="2"/>
</dbReference>